<dbReference type="EMBL" id="CP031048">
    <property type="protein sequence ID" value="QDZ24838.1"/>
    <property type="molecule type" value="Genomic_DNA"/>
</dbReference>
<keyword evidence="2" id="KW-1185">Reference proteome</keyword>
<dbReference type="Pfam" id="PF10229">
    <property type="entry name" value="MMADHC"/>
    <property type="match status" value="1"/>
</dbReference>
<dbReference type="OrthoDB" id="10263782at2759"/>
<protein>
    <submittedName>
        <fullName evidence="1">Methylmalonic aciduria/homocystinuria type D-like protein</fullName>
    </submittedName>
</protein>
<dbReference type="GO" id="GO:0009235">
    <property type="term" value="P:cobalamin metabolic process"/>
    <property type="evidence" value="ECO:0007669"/>
    <property type="project" value="InterPro"/>
</dbReference>
<dbReference type="InterPro" id="IPR019362">
    <property type="entry name" value="MMADHC"/>
</dbReference>
<reference evidence="1 2" key="1">
    <citation type="submission" date="2018-07" db="EMBL/GenBank/DDBJ databases">
        <title>The complete nuclear genome of the prasinophyte Chloropicon primus (CCMP1205).</title>
        <authorList>
            <person name="Pombert J.-F."/>
            <person name="Otis C."/>
            <person name="Turmel M."/>
            <person name="Lemieux C."/>
        </authorList>
    </citation>
    <scope>NUCLEOTIDE SEQUENCE [LARGE SCALE GENOMIC DNA]</scope>
    <source>
        <strain evidence="1 2">CCMP1205</strain>
    </source>
</reference>
<gene>
    <name evidence="1" type="ORF">A3770_15p73560</name>
</gene>
<evidence type="ECO:0000313" key="1">
    <source>
        <dbReference type="EMBL" id="QDZ24838.1"/>
    </source>
</evidence>
<accession>A0A5B8MVK9</accession>
<dbReference type="STRING" id="1764295.A0A5B8MVK9"/>
<name>A0A5B8MVK9_9CHLO</name>
<evidence type="ECO:0000313" key="2">
    <source>
        <dbReference type="Proteomes" id="UP000316726"/>
    </source>
</evidence>
<dbReference type="PANTHER" id="PTHR13192">
    <property type="entry name" value="MY011 PROTEIN"/>
    <property type="match status" value="1"/>
</dbReference>
<organism evidence="1 2">
    <name type="scientific">Chloropicon primus</name>
    <dbReference type="NCBI Taxonomy" id="1764295"/>
    <lineage>
        <taxon>Eukaryota</taxon>
        <taxon>Viridiplantae</taxon>
        <taxon>Chlorophyta</taxon>
        <taxon>Chloropicophyceae</taxon>
        <taxon>Chloropicales</taxon>
        <taxon>Chloropicaceae</taxon>
        <taxon>Chloropicon</taxon>
    </lineage>
</organism>
<dbReference type="PANTHER" id="PTHR13192:SF3">
    <property type="entry name" value="COBALAMIN TRAFFICKING PROTEIN CBLD"/>
    <property type="match status" value="1"/>
</dbReference>
<dbReference type="Proteomes" id="UP000316726">
    <property type="component" value="Chromosome 15"/>
</dbReference>
<dbReference type="AlphaFoldDB" id="A0A5B8MVK9"/>
<proteinExistence type="predicted"/>
<sequence>MSSGRGGGHVLTPATLVGGLDLEYSIHTVPLAQRDDVLAVVSMLSKEEAKDLKVVATCQRAREDLVTVGEQVEREKDRLLLVFTSWAKALCASLDKDGHWCDYIDPCSGLLMVHKESQAVYDEVAALSVLRGYKCSNAGCCKVVLHPNWGSFIYPATFLTTAPHDVLLRHIGAIEAKDHVKG</sequence>